<evidence type="ECO:0000313" key="10">
    <source>
        <dbReference type="EMBL" id="PAL29364.1"/>
    </source>
</evidence>
<evidence type="ECO:0000313" key="11">
    <source>
        <dbReference type="Proteomes" id="UP000216033"/>
    </source>
</evidence>
<dbReference type="InterPro" id="IPR008854">
    <property type="entry name" value="TPMT"/>
</dbReference>
<comment type="catalytic activity">
    <reaction evidence="1 9">
        <text>S-adenosyl-L-methionine + a thiopurine = S-adenosyl-L-homocysteine + a thiopurine S-methylether.</text>
        <dbReference type="EC" id="2.1.1.67"/>
    </reaction>
</comment>
<feature type="binding site" evidence="9">
    <location>
        <position position="45"/>
    </location>
    <ligand>
        <name>S-adenosyl-L-methionine</name>
        <dbReference type="ChEBI" id="CHEBI:59789"/>
    </ligand>
</feature>
<comment type="similarity">
    <text evidence="3 9">Belongs to the class I-like SAM-binding methyltransferase superfamily. TPMT family.</text>
</comment>
<dbReference type="GO" id="GO:0005737">
    <property type="term" value="C:cytoplasm"/>
    <property type="evidence" value="ECO:0007669"/>
    <property type="project" value="UniProtKB-SubCell"/>
</dbReference>
<dbReference type="PROSITE" id="PS51585">
    <property type="entry name" value="SAM_MT_TPMT"/>
    <property type="match status" value="1"/>
</dbReference>
<dbReference type="InterPro" id="IPR029063">
    <property type="entry name" value="SAM-dependent_MTases_sf"/>
</dbReference>
<dbReference type="GO" id="GO:0032259">
    <property type="term" value="P:methylation"/>
    <property type="evidence" value="ECO:0007669"/>
    <property type="project" value="UniProtKB-KW"/>
</dbReference>
<evidence type="ECO:0000256" key="4">
    <source>
        <dbReference type="ARBA" id="ARBA00011905"/>
    </source>
</evidence>
<dbReference type="Pfam" id="PF05724">
    <property type="entry name" value="TPMT"/>
    <property type="match status" value="1"/>
</dbReference>
<evidence type="ECO:0000256" key="8">
    <source>
        <dbReference type="ARBA" id="ARBA00022691"/>
    </source>
</evidence>
<comment type="subcellular location">
    <subcellularLocation>
        <location evidence="2 9">Cytoplasm</location>
    </subcellularLocation>
</comment>
<dbReference type="RefSeq" id="WP_095351088.1">
    <property type="nucleotide sequence ID" value="NZ_NDFO01000003.1"/>
</dbReference>
<proteinExistence type="inferred from homology"/>
<dbReference type="InterPro" id="IPR025835">
    <property type="entry name" value="Thiopurine_S-MeTrfase"/>
</dbReference>
<dbReference type="GO" id="GO:0008119">
    <property type="term" value="F:thiopurine S-methyltransferase activity"/>
    <property type="evidence" value="ECO:0007669"/>
    <property type="project" value="UniProtKB-UniRule"/>
</dbReference>
<comment type="caution">
    <text evidence="10">The sequence shown here is derived from an EMBL/GenBank/DDBJ whole genome shotgun (WGS) entry which is preliminary data.</text>
</comment>
<accession>A0A270BWW6</accession>
<evidence type="ECO:0000256" key="3">
    <source>
        <dbReference type="ARBA" id="ARBA00008145"/>
    </source>
</evidence>
<name>A0A270BWW6_9PROT</name>
<dbReference type="NCBIfam" id="TIGR03840">
    <property type="entry name" value="TMPT_Se_Te"/>
    <property type="match status" value="1"/>
</dbReference>
<keyword evidence="8 9" id="KW-0949">S-adenosyl-L-methionine</keyword>
<protein>
    <recommendedName>
        <fullName evidence="4 9">Thiopurine S-methyltransferase</fullName>
        <ecNumber evidence="4 9">2.1.1.67</ecNumber>
    </recommendedName>
    <alternativeName>
        <fullName evidence="9">Thiopurine methyltransferase</fullName>
    </alternativeName>
</protein>
<keyword evidence="11" id="KW-1185">Reference proteome</keyword>
<dbReference type="InterPro" id="IPR022474">
    <property type="entry name" value="Thiopur_S-MeTfrase_Se/Te_detox"/>
</dbReference>
<dbReference type="OrthoDB" id="9778208at2"/>
<evidence type="ECO:0000256" key="7">
    <source>
        <dbReference type="ARBA" id="ARBA00022679"/>
    </source>
</evidence>
<dbReference type="Gene3D" id="3.40.50.150">
    <property type="entry name" value="Vaccinia Virus protein VP39"/>
    <property type="match status" value="1"/>
</dbReference>
<keyword evidence="5 9" id="KW-0963">Cytoplasm</keyword>
<dbReference type="GO" id="GO:0010038">
    <property type="term" value="P:response to metal ion"/>
    <property type="evidence" value="ECO:0007669"/>
    <property type="project" value="InterPro"/>
</dbReference>
<evidence type="ECO:0000256" key="9">
    <source>
        <dbReference type="HAMAP-Rule" id="MF_00812"/>
    </source>
</evidence>
<organism evidence="10 11">
    <name type="scientific">Acetobacter syzygii</name>
    <dbReference type="NCBI Taxonomy" id="146476"/>
    <lineage>
        <taxon>Bacteria</taxon>
        <taxon>Pseudomonadati</taxon>
        <taxon>Pseudomonadota</taxon>
        <taxon>Alphaproteobacteria</taxon>
        <taxon>Acetobacterales</taxon>
        <taxon>Acetobacteraceae</taxon>
        <taxon>Acetobacter</taxon>
    </lineage>
</organism>
<dbReference type="STRING" id="1231343.Absy_027_077"/>
<dbReference type="PANTHER" id="PTHR10259">
    <property type="entry name" value="THIOPURINE S-METHYLTRANSFERASE"/>
    <property type="match status" value="1"/>
</dbReference>
<keyword evidence="7 9" id="KW-0808">Transferase</keyword>
<feature type="binding site" evidence="9">
    <location>
        <position position="10"/>
    </location>
    <ligand>
        <name>S-adenosyl-L-methionine</name>
        <dbReference type="ChEBI" id="CHEBI:59789"/>
    </ligand>
</feature>
<evidence type="ECO:0000256" key="5">
    <source>
        <dbReference type="ARBA" id="ARBA00022490"/>
    </source>
</evidence>
<keyword evidence="6 9" id="KW-0489">Methyltransferase</keyword>
<dbReference type="PIRSF" id="PIRSF023956">
    <property type="entry name" value="Thiopurine_S-methyltransferase"/>
    <property type="match status" value="1"/>
</dbReference>
<evidence type="ECO:0000256" key="2">
    <source>
        <dbReference type="ARBA" id="ARBA00004496"/>
    </source>
</evidence>
<gene>
    <name evidence="9" type="primary">tpm</name>
    <name evidence="10" type="ORF">B9K05_01620</name>
</gene>
<dbReference type="HAMAP" id="MF_00812">
    <property type="entry name" value="Thiopur_methtran"/>
    <property type="match status" value="1"/>
</dbReference>
<dbReference type="EMBL" id="NDFP01000001">
    <property type="protein sequence ID" value="PAL29364.1"/>
    <property type="molecule type" value="Genomic_DNA"/>
</dbReference>
<dbReference type="AlphaFoldDB" id="A0A270BWW6"/>
<reference evidence="10 11" key="1">
    <citation type="submission" date="2017-04" db="EMBL/GenBank/DDBJ databases">
        <title>Kefir bacterial isolates.</title>
        <authorList>
            <person name="Kim Y."/>
            <person name="Blasche S."/>
            <person name="Patil K.R."/>
        </authorList>
    </citation>
    <scope>NUCLEOTIDE SEQUENCE [LARGE SCALE GENOMIC DNA]</scope>
    <source>
        <strain evidence="10 11">KR-2</strain>
    </source>
</reference>
<evidence type="ECO:0000256" key="6">
    <source>
        <dbReference type="ARBA" id="ARBA00022603"/>
    </source>
</evidence>
<sequence length="219" mass="24517">MNAEFWLEKWARNEIGFHAQHPHKGLVEHFSTICAQPGGHVFVPLCGKTLDIQWLLNKGFRVTGVELSLLAVEQLFAELGVHPVISPVSAKVVMFEGGGLKVFVADIFSVSAAMLGSVDIVYDRAALVALPQDIRVRYAKHLMAITRCATQFLICVEYDQCRLSGPPFAVMAQDIADYYAPYYEITSIEREPVERGIKGREPGYEHIWLLCPLNDRAEK</sequence>
<dbReference type="EC" id="2.1.1.67" evidence="4 9"/>
<feature type="binding site" evidence="9">
    <location>
        <position position="66"/>
    </location>
    <ligand>
        <name>S-adenosyl-L-methionine</name>
        <dbReference type="ChEBI" id="CHEBI:59789"/>
    </ligand>
</feature>
<dbReference type="FunFam" id="3.40.50.150:FF:000101">
    <property type="entry name" value="Thiopurine S-methyltransferase"/>
    <property type="match status" value="1"/>
</dbReference>
<dbReference type="PANTHER" id="PTHR10259:SF11">
    <property type="entry name" value="THIOPURINE S-METHYLTRANSFERASE"/>
    <property type="match status" value="1"/>
</dbReference>
<dbReference type="Proteomes" id="UP000216033">
    <property type="component" value="Unassembled WGS sequence"/>
</dbReference>
<dbReference type="SUPFAM" id="SSF53335">
    <property type="entry name" value="S-adenosyl-L-methionine-dependent methyltransferases"/>
    <property type="match status" value="1"/>
</dbReference>
<evidence type="ECO:0000256" key="1">
    <source>
        <dbReference type="ARBA" id="ARBA00000903"/>
    </source>
</evidence>
<feature type="binding site" evidence="9">
    <location>
        <position position="124"/>
    </location>
    <ligand>
        <name>S-adenosyl-L-methionine</name>
        <dbReference type="ChEBI" id="CHEBI:59789"/>
    </ligand>
</feature>